<dbReference type="SUPFAM" id="SSF53901">
    <property type="entry name" value="Thiolase-like"/>
    <property type="match status" value="2"/>
</dbReference>
<dbReference type="NCBIfam" id="TIGR01930">
    <property type="entry name" value="AcCoA-C-Actrans"/>
    <property type="match status" value="1"/>
</dbReference>
<evidence type="ECO:0000313" key="12">
    <source>
        <dbReference type="Proteomes" id="UP000257607"/>
    </source>
</evidence>
<dbReference type="PIRSF" id="PIRSF000429">
    <property type="entry name" value="Ac-CoA_Ac_transf"/>
    <property type="match status" value="1"/>
</dbReference>
<evidence type="ECO:0000313" key="11">
    <source>
        <dbReference type="EMBL" id="WDC91607.1"/>
    </source>
</evidence>
<evidence type="ECO:0000259" key="8">
    <source>
        <dbReference type="Pfam" id="PF00108"/>
    </source>
</evidence>
<dbReference type="InterPro" id="IPR002155">
    <property type="entry name" value="Thiolase"/>
</dbReference>
<dbReference type="Gene3D" id="3.40.47.10">
    <property type="match status" value="2"/>
</dbReference>
<feature type="domain" description="Thiolase C-terminal" evidence="9">
    <location>
        <begin position="272"/>
        <end position="389"/>
    </location>
</feature>
<evidence type="ECO:0000256" key="6">
    <source>
        <dbReference type="PIRSR" id="PIRSR000429-1"/>
    </source>
</evidence>
<dbReference type="InterPro" id="IPR020617">
    <property type="entry name" value="Thiolase_C"/>
</dbReference>
<name>A0A1X7QKB4_LATCU</name>
<feature type="domain" description="Thiolase N-terminal" evidence="8">
    <location>
        <begin position="4"/>
        <end position="262"/>
    </location>
</feature>
<dbReference type="GO" id="GO:0003985">
    <property type="term" value="F:acetyl-CoA C-acetyltransferase activity"/>
    <property type="evidence" value="ECO:0007669"/>
    <property type="project" value="UniProtKB-EC"/>
</dbReference>
<protein>
    <recommendedName>
        <fullName evidence="2">acetyl-CoA C-acetyltransferase</fullName>
        <ecNumber evidence="2">2.3.1.9</ecNumber>
    </recommendedName>
    <alternativeName>
        <fullName evidence="5">Acetoacetyl-CoA thiolase</fullName>
    </alternativeName>
</protein>
<dbReference type="Proteomes" id="UP000257607">
    <property type="component" value="Chromosome"/>
</dbReference>
<dbReference type="InterPro" id="IPR016039">
    <property type="entry name" value="Thiolase-like"/>
</dbReference>
<accession>A0A1X7QKB4</accession>
<keyword evidence="3 7" id="KW-0808">Transferase</keyword>
<dbReference type="PANTHER" id="PTHR18919:SF107">
    <property type="entry name" value="ACETYL-COA ACETYLTRANSFERASE, CYTOSOLIC"/>
    <property type="match status" value="1"/>
</dbReference>
<evidence type="ECO:0000256" key="3">
    <source>
        <dbReference type="ARBA" id="ARBA00022679"/>
    </source>
</evidence>
<sequence>MQEVVIISAKRTPIGKLGGQLASLSAVELGTVAAKAAIEAAGIDPTQIDQAIFGNVLQAGSGQNVARQIALKSGMTQSSTAMTVNEVCGSGLKAIRLAQSAIVMGDADIVLVGGTESMSQAPYLNKQMRFGSKFGDQTMIDSISSEGLNDAFTHQPMGITGENVAAKYGITREMQDAFALASHQKAAQATQAGWFNEEIVPVTVQQRKATLEVQQDEGIRPTTTIEAMAKLRPAFQQDGTVTPANASGINDGASAMIVMSKEKAAALGLVYQATLVGYQEVGADPDYMGYTPVDAIQKLLAQQNQTLADIDLLEINEAFAASSVAVQNGLQVDPAKVNVAGGAIALGHPIGASGTRIMTTLMHQLKRTHQTTGIASLCIGGGLGIAFEIQLNEAWCNEKA</sequence>
<evidence type="ECO:0000256" key="4">
    <source>
        <dbReference type="ARBA" id="ARBA00023315"/>
    </source>
</evidence>
<dbReference type="EMBL" id="CP031003">
    <property type="protein sequence ID" value="AXN35366.1"/>
    <property type="molecule type" value="Genomic_DNA"/>
</dbReference>
<reference evidence="10 12" key="1">
    <citation type="submission" date="2018-07" db="EMBL/GenBank/DDBJ databases">
        <title>Lactobacillus curvatus genome sequence.</title>
        <authorList>
            <person name="Prechtl R."/>
        </authorList>
    </citation>
    <scope>NUCLEOTIDE SEQUENCE [LARGE SCALE GENOMIC DNA]</scope>
    <source>
        <strain evidence="10 12">TMW 1.1928</strain>
    </source>
</reference>
<gene>
    <name evidence="10" type="ORF">DT351_02905</name>
    <name evidence="11" type="ORF">PSR33_05275</name>
</gene>
<evidence type="ECO:0000256" key="7">
    <source>
        <dbReference type="RuleBase" id="RU003557"/>
    </source>
</evidence>
<dbReference type="FunFam" id="3.40.47.10:FF:000010">
    <property type="entry name" value="Acetyl-CoA acetyltransferase (Thiolase)"/>
    <property type="match status" value="1"/>
</dbReference>
<dbReference type="PROSITE" id="PS00099">
    <property type="entry name" value="THIOLASE_3"/>
    <property type="match status" value="1"/>
</dbReference>
<dbReference type="InterPro" id="IPR020610">
    <property type="entry name" value="Thiolase_AS"/>
</dbReference>
<dbReference type="InterPro" id="IPR020613">
    <property type="entry name" value="Thiolase_CS"/>
</dbReference>
<dbReference type="GeneID" id="49610905"/>
<feature type="active site" description="Proton acceptor" evidence="6">
    <location>
        <position position="348"/>
    </location>
</feature>
<feature type="active site" description="Proton acceptor" evidence="6">
    <location>
        <position position="378"/>
    </location>
</feature>
<dbReference type="InterPro" id="IPR020616">
    <property type="entry name" value="Thiolase_N"/>
</dbReference>
<dbReference type="RefSeq" id="WP_054644483.1">
    <property type="nucleotide sequence ID" value="NZ_BJOQ01000038.1"/>
</dbReference>
<evidence type="ECO:0000256" key="5">
    <source>
        <dbReference type="ARBA" id="ARBA00030755"/>
    </source>
</evidence>
<dbReference type="Pfam" id="PF00108">
    <property type="entry name" value="Thiolase_N"/>
    <property type="match status" value="1"/>
</dbReference>
<dbReference type="PROSITE" id="PS00098">
    <property type="entry name" value="THIOLASE_1"/>
    <property type="match status" value="1"/>
</dbReference>
<dbReference type="EMBL" id="CP117683">
    <property type="protein sequence ID" value="WDC91607.1"/>
    <property type="molecule type" value="Genomic_DNA"/>
</dbReference>
<evidence type="ECO:0000256" key="2">
    <source>
        <dbReference type="ARBA" id="ARBA00012705"/>
    </source>
</evidence>
<evidence type="ECO:0000313" key="10">
    <source>
        <dbReference type="EMBL" id="AXN35366.1"/>
    </source>
</evidence>
<reference evidence="11" key="2">
    <citation type="submission" date="2023-02" db="EMBL/GenBank/DDBJ databases">
        <title>Complete genome sequence of Lactobacillus curvatus CACC879 isolated from Pig feces.</title>
        <authorList>
            <person name="Park S."/>
            <person name="Park M.A."/>
            <person name="Kim D.-H."/>
            <person name="Kim Y."/>
        </authorList>
    </citation>
    <scope>NUCLEOTIDE SEQUENCE</scope>
    <source>
        <strain evidence="11">CACC879</strain>
    </source>
</reference>
<dbReference type="PANTHER" id="PTHR18919">
    <property type="entry name" value="ACETYL-COA C-ACYLTRANSFERASE"/>
    <property type="match status" value="1"/>
</dbReference>
<dbReference type="EC" id="2.3.1.9" evidence="2"/>
<evidence type="ECO:0000259" key="9">
    <source>
        <dbReference type="Pfam" id="PF02803"/>
    </source>
</evidence>
<keyword evidence="4 7" id="KW-0012">Acyltransferase</keyword>
<evidence type="ECO:0000256" key="1">
    <source>
        <dbReference type="ARBA" id="ARBA00010982"/>
    </source>
</evidence>
<dbReference type="AlphaFoldDB" id="A0A1X7QKB4"/>
<organism evidence="10 12">
    <name type="scientific">Latilactobacillus curvatus</name>
    <name type="common">Lactobacillus curvatus</name>
    <dbReference type="NCBI Taxonomy" id="28038"/>
    <lineage>
        <taxon>Bacteria</taxon>
        <taxon>Bacillati</taxon>
        <taxon>Bacillota</taxon>
        <taxon>Bacilli</taxon>
        <taxon>Lactobacillales</taxon>
        <taxon>Lactobacillaceae</taxon>
        <taxon>Latilactobacillus</taxon>
    </lineage>
</organism>
<dbReference type="CDD" id="cd00751">
    <property type="entry name" value="thiolase"/>
    <property type="match status" value="1"/>
</dbReference>
<dbReference type="Proteomes" id="UP001215533">
    <property type="component" value="Chromosome"/>
</dbReference>
<dbReference type="InterPro" id="IPR020615">
    <property type="entry name" value="Thiolase_acyl_enz_int_AS"/>
</dbReference>
<feature type="active site" description="Acyl-thioester intermediate" evidence="6">
    <location>
        <position position="88"/>
    </location>
</feature>
<dbReference type="Pfam" id="PF02803">
    <property type="entry name" value="Thiolase_C"/>
    <property type="match status" value="1"/>
</dbReference>
<comment type="similarity">
    <text evidence="1 7">Belongs to the thiolase-like superfamily. Thiolase family.</text>
</comment>
<proteinExistence type="inferred from homology"/>
<dbReference type="PROSITE" id="PS00737">
    <property type="entry name" value="THIOLASE_2"/>
    <property type="match status" value="1"/>
</dbReference>